<dbReference type="OrthoDB" id="414286at2759"/>
<reference evidence="2" key="1">
    <citation type="submission" date="2021-02" db="EMBL/GenBank/DDBJ databases">
        <authorList>
            <person name="Dougan E. K."/>
            <person name="Rhodes N."/>
            <person name="Thang M."/>
            <person name="Chan C."/>
        </authorList>
    </citation>
    <scope>NUCLEOTIDE SEQUENCE</scope>
</reference>
<organism evidence="2 3">
    <name type="scientific">Symbiodinium pilosum</name>
    <name type="common">Dinoflagellate</name>
    <dbReference type="NCBI Taxonomy" id="2952"/>
    <lineage>
        <taxon>Eukaryota</taxon>
        <taxon>Sar</taxon>
        <taxon>Alveolata</taxon>
        <taxon>Dinophyceae</taxon>
        <taxon>Suessiales</taxon>
        <taxon>Symbiodiniaceae</taxon>
        <taxon>Symbiodinium</taxon>
    </lineage>
</organism>
<name>A0A812MDU3_SYMPI</name>
<dbReference type="Proteomes" id="UP000649617">
    <property type="component" value="Unassembled WGS sequence"/>
</dbReference>
<proteinExistence type="predicted"/>
<feature type="compositionally biased region" description="Basic and acidic residues" evidence="1">
    <location>
        <begin position="156"/>
        <end position="177"/>
    </location>
</feature>
<dbReference type="EMBL" id="CAJNIZ010007242">
    <property type="protein sequence ID" value="CAE7256466.1"/>
    <property type="molecule type" value="Genomic_DNA"/>
</dbReference>
<evidence type="ECO:0000313" key="3">
    <source>
        <dbReference type="Proteomes" id="UP000649617"/>
    </source>
</evidence>
<sequence>MAPEPAPPPGDKIRKLELTGLELQAREEKLLDMWARKLREELQASSAPVLIKLEGSLIQPGTRSGRPVDLVDHLLIRKNVQATEGRVAWATTDKIVEMLSEGAPLTKRAVPPDMGLGQASEVLGFATLVGCPGDQARGATPRGGAPGYDTSQDEDFGAKPEDKRATAVRQRDGLLRGPSLDKDRLDLIKEKAPFKRDYLLPRMRPDMASFEKKMAGHGDAVVATAAVLSKIGLPSSVQGYWTEHSERAVLPTALAILGVTDSEKDILGRWKLGYLRPDDRHTSLDEREIAANLIDWLQDRRKLGDEAARAIVEPLAFNWKHGMIRADVVPLITGESEPIPEEE</sequence>
<dbReference type="AlphaFoldDB" id="A0A812MDU3"/>
<evidence type="ECO:0000256" key="1">
    <source>
        <dbReference type="SAM" id="MobiDB-lite"/>
    </source>
</evidence>
<evidence type="ECO:0000313" key="2">
    <source>
        <dbReference type="EMBL" id="CAE7256466.1"/>
    </source>
</evidence>
<keyword evidence="3" id="KW-1185">Reference proteome</keyword>
<feature type="region of interest" description="Disordered" evidence="1">
    <location>
        <begin position="134"/>
        <end position="177"/>
    </location>
</feature>
<comment type="caution">
    <text evidence="2">The sequence shown here is derived from an EMBL/GenBank/DDBJ whole genome shotgun (WGS) entry which is preliminary data.</text>
</comment>
<protein>
    <submittedName>
        <fullName evidence="2">Uncharacterized protein</fullName>
    </submittedName>
</protein>
<accession>A0A812MDU3</accession>
<feature type="non-terminal residue" evidence="2">
    <location>
        <position position="343"/>
    </location>
</feature>
<gene>
    <name evidence="2" type="ORF">SPIL2461_LOCUS5218</name>
</gene>